<evidence type="ECO:0000256" key="5">
    <source>
        <dbReference type="HAMAP-Rule" id="MF_01629"/>
    </source>
</evidence>
<dbReference type="InterPro" id="IPR019740">
    <property type="entry name" value="Pyridox_Oxase_CS"/>
</dbReference>
<reference evidence="9" key="1">
    <citation type="journal article" date="2019" name="Int. J. Syst. Evol. Microbiol.">
        <title>The Global Catalogue of Microorganisms (GCM) 10K type strain sequencing project: providing services to taxonomists for standard genome sequencing and annotation.</title>
        <authorList>
            <consortium name="The Broad Institute Genomics Platform"/>
            <consortium name="The Broad Institute Genome Sequencing Center for Infectious Disease"/>
            <person name="Wu L."/>
            <person name="Ma J."/>
        </authorList>
    </citation>
    <scope>NUCLEOTIDE SEQUENCE [LARGE SCALE GENOMIC DNA]</scope>
    <source>
        <strain evidence="9">JCM 18126</strain>
    </source>
</reference>
<feature type="binding site" evidence="5">
    <location>
        <begin position="139"/>
        <end position="140"/>
    </location>
    <ligand>
        <name>FMN</name>
        <dbReference type="ChEBI" id="CHEBI:58210"/>
    </ligand>
</feature>
<evidence type="ECO:0000256" key="2">
    <source>
        <dbReference type="ARBA" id="ARBA00022630"/>
    </source>
</evidence>
<dbReference type="PIRSF" id="PIRSF000190">
    <property type="entry name" value="Pyd_amn-ph_oxd"/>
    <property type="match status" value="1"/>
</dbReference>
<sequence>MEDPAARRVAYEDSPLREADLAPTPLAQFERWYSAAVAAGLPEPNAMVLATAGPQGPSARTVLLKGVDARGLSFYTNRTSRKARAMAAEPRVGLLFPWHAAQRQVGVVGDAEELPRQEAAVYFASRPWGSRIGAWASEQSAPTASAEDVQARWARFAARWPDTGSADDVPLPEHWGGFLVRPREVEFWQGRPSRLHDRLVLVAVRPHAALDDPAGWRLERRQP</sequence>
<evidence type="ECO:0000256" key="3">
    <source>
        <dbReference type="ARBA" id="ARBA00022643"/>
    </source>
</evidence>
<dbReference type="InterPro" id="IPR000659">
    <property type="entry name" value="Pyridox_Oxase"/>
</dbReference>
<evidence type="ECO:0000259" key="6">
    <source>
        <dbReference type="Pfam" id="PF01243"/>
    </source>
</evidence>
<keyword evidence="2 5" id="KW-0285">Flavoprotein</keyword>
<dbReference type="PANTHER" id="PTHR10851:SF0">
    <property type="entry name" value="PYRIDOXINE-5'-PHOSPHATE OXIDASE"/>
    <property type="match status" value="1"/>
</dbReference>
<dbReference type="Gene3D" id="2.30.110.10">
    <property type="entry name" value="Electron Transport, Fmn-binding Protein, Chain A"/>
    <property type="match status" value="1"/>
</dbReference>
<keyword evidence="3 5" id="KW-0288">FMN</keyword>
<protein>
    <recommendedName>
        <fullName evidence="5">Pyridoxine/pyridoxamine 5'-phosphate oxidase</fullName>
        <ecNumber evidence="5">1.4.3.5</ecNumber>
    </recommendedName>
    <alternativeName>
        <fullName evidence="5">PNP/PMP oxidase</fullName>
        <shortName evidence="5">PNPOx</shortName>
    </alternativeName>
    <alternativeName>
        <fullName evidence="5">Pyridoxal 5'-phosphate synthase</fullName>
    </alternativeName>
</protein>
<dbReference type="Proteomes" id="UP001501195">
    <property type="component" value="Unassembled WGS sequence"/>
</dbReference>
<keyword evidence="4 5" id="KW-0560">Oxidoreductase</keyword>
<dbReference type="HAMAP" id="MF_01629">
    <property type="entry name" value="PdxH"/>
    <property type="match status" value="1"/>
</dbReference>
<comment type="catalytic activity">
    <reaction evidence="5">
        <text>pyridoxamine 5'-phosphate + O2 + H2O = pyridoxal 5'-phosphate + H2O2 + NH4(+)</text>
        <dbReference type="Rhea" id="RHEA:15817"/>
        <dbReference type="ChEBI" id="CHEBI:15377"/>
        <dbReference type="ChEBI" id="CHEBI:15379"/>
        <dbReference type="ChEBI" id="CHEBI:16240"/>
        <dbReference type="ChEBI" id="CHEBI:28938"/>
        <dbReference type="ChEBI" id="CHEBI:58451"/>
        <dbReference type="ChEBI" id="CHEBI:597326"/>
        <dbReference type="EC" id="1.4.3.5"/>
    </reaction>
</comment>
<evidence type="ECO:0000259" key="7">
    <source>
        <dbReference type="Pfam" id="PF10590"/>
    </source>
</evidence>
<comment type="similarity">
    <text evidence="1 5">Belongs to the pyridoxamine 5'-phosphate oxidase family.</text>
</comment>
<comment type="cofactor">
    <cofactor evidence="5">
        <name>FMN</name>
        <dbReference type="ChEBI" id="CHEBI:58210"/>
    </cofactor>
    <text evidence="5">Binds 1 FMN per subunit.</text>
</comment>
<feature type="binding site" evidence="5">
    <location>
        <position position="126"/>
    </location>
    <ligand>
        <name>substrate</name>
    </ligand>
</feature>
<feature type="binding site" evidence="5">
    <location>
        <position position="130"/>
    </location>
    <ligand>
        <name>substrate</name>
    </ligand>
</feature>
<feature type="binding site" evidence="5">
    <location>
        <begin position="75"/>
        <end position="76"/>
    </location>
    <ligand>
        <name>FMN</name>
        <dbReference type="ChEBI" id="CHEBI:58210"/>
    </ligand>
</feature>
<feature type="binding site" evidence="5">
    <location>
        <begin position="60"/>
        <end position="65"/>
    </location>
    <ligand>
        <name>FMN</name>
        <dbReference type="ChEBI" id="CHEBI:58210"/>
    </ligand>
</feature>
<dbReference type="InterPro" id="IPR011576">
    <property type="entry name" value="Pyridox_Oxase_N"/>
</dbReference>
<gene>
    <name evidence="5 8" type="primary">pdxH</name>
    <name evidence="8" type="ORF">GCM10023225_19310</name>
</gene>
<comment type="subunit">
    <text evidence="5">Homodimer.</text>
</comment>
<dbReference type="PROSITE" id="PS01064">
    <property type="entry name" value="PYRIDOX_OXIDASE"/>
    <property type="match status" value="1"/>
</dbReference>
<evidence type="ECO:0000313" key="8">
    <source>
        <dbReference type="EMBL" id="GAA4978853.1"/>
    </source>
</evidence>
<comment type="pathway">
    <text evidence="5">Cofactor metabolism; pyridoxal 5'-phosphate salvage; pyridoxal 5'-phosphate from pyridoxine 5'-phosphate: step 1/1.</text>
</comment>
<feature type="domain" description="Pyridoxine 5'-phosphate oxidase dimerisation C-terminal" evidence="7">
    <location>
        <begin position="175"/>
        <end position="223"/>
    </location>
</feature>
<dbReference type="SUPFAM" id="SSF50475">
    <property type="entry name" value="FMN-binding split barrel"/>
    <property type="match status" value="1"/>
</dbReference>
<evidence type="ECO:0000256" key="1">
    <source>
        <dbReference type="ARBA" id="ARBA00007301"/>
    </source>
</evidence>
<dbReference type="EC" id="1.4.3.5" evidence="5"/>
<dbReference type="NCBIfam" id="TIGR00558">
    <property type="entry name" value="pdxH"/>
    <property type="match status" value="1"/>
</dbReference>
<name>A0ABP9HV09_9ACTN</name>
<feature type="binding site" evidence="5">
    <location>
        <position position="188"/>
    </location>
    <ligand>
        <name>FMN</name>
        <dbReference type="ChEBI" id="CHEBI:58210"/>
    </ligand>
</feature>
<dbReference type="Pfam" id="PF10590">
    <property type="entry name" value="PNP_phzG_C"/>
    <property type="match status" value="1"/>
</dbReference>
<accession>A0ABP9HV09</accession>
<feature type="binding site" evidence="5">
    <location>
        <begin position="194"/>
        <end position="196"/>
    </location>
    <ligand>
        <name>substrate</name>
    </ligand>
</feature>
<evidence type="ECO:0000256" key="4">
    <source>
        <dbReference type="ARBA" id="ARBA00023002"/>
    </source>
</evidence>
<dbReference type="PANTHER" id="PTHR10851">
    <property type="entry name" value="PYRIDOXINE-5-PHOSPHATE OXIDASE"/>
    <property type="match status" value="1"/>
</dbReference>
<dbReference type="NCBIfam" id="NF004231">
    <property type="entry name" value="PRK05679.1"/>
    <property type="match status" value="1"/>
</dbReference>
<comment type="function">
    <text evidence="5">Catalyzes the oxidation of either pyridoxine 5'-phosphate (PNP) or pyridoxamine 5'-phosphate (PMP) into pyridoxal 5'-phosphate (PLP).</text>
</comment>
<dbReference type="InterPro" id="IPR012349">
    <property type="entry name" value="Split_barrel_FMN-bd"/>
</dbReference>
<comment type="catalytic activity">
    <reaction evidence="5">
        <text>pyridoxine 5'-phosphate + O2 = pyridoxal 5'-phosphate + H2O2</text>
        <dbReference type="Rhea" id="RHEA:15149"/>
        <dbReference type="ChEBI" id="CHEBI:15379"/>
        <dbReference type="ChEBI" id="CHEBI:16240"/>
        <dbReference type="ChEBI" id="CHEBI:58589"/>
        <dbReference type="ChEBI" id="CHEBI:597326"/>
        <dbReference type="EC" id="1.4.3.5"/>
    </reaction>
</comment>
<keyword evidence="5" id="KW-0664">Pyridoxine biosynthesis</keyword>
<keyword evidence="9" id="KW-1185">Reference proteome</keyword>
<evidence type="ECO:0000313" key="9">
    <source>
        <dbReference type="Proteomes" id="UP001501195"/>
    </source>
</evidence>
<dbReference type="EMBL" id="BAABIL010000266">
    <property type="protein sequence ID" value="GAA4978853.1"/>
    <property type="molecule type" value="Genomic_DNA"/>
</dbReference>
<feature type="binding site" evidence="5">
    <location>
        <position position="104"/>
    </location>
    <ligand>
        <name>FMN</name>
        <dbReference type="ChEBI" id="CHEBI:58210"/>
    </ligand>
</feature>
<feature type="binding site" evidence="5">
    <location>
        <position position="65"/>
    </location>
    <ligand>
        <name>substrate</name>
    </ligand>
</feature>
<feature type="binding site" evidence="5">
    <location>
        <position position="198"/>
    </location>
    <ligand>
        <name>FMN</name>
        <dbReference type="ChEBI" id="CHEBI:58210"/>
    </ligand>
</feature>
<feature type="domain" description="Pyridoxamine 5'-phosphate oxidase N-terminal" evidence="6">
    <location>
        <begin position="35"/>
        <end position="142"/>
    </location>
</feature>
<feature type="binding site" evidence="5">
    <location>
        <position position="82"/>
    </location>
    <ligand>
        <name>FMN</name>
        <dbReference type="ChEBI" id="CHEBI:58210"/>
    </ligand>
</feature>
<comment type="caution">
    <text evidence="8">The sequence shown here is derived from an EMBL/GenBank/DDBJ whole genome shotgun (WGS) entry which is preliminary data.</text>
</comment>
<feature type="binding site" evidence="5">
    <location>
        <position position="81"/>
    </location>
    <ligand>
        <name>FMN</name>
        <dbReference type="ChEBI" id="CHEBI:58210"/>
    </ligand>
</feature>
<feature type="binding site" evidence="5">
    <location>
        <position position="122"/>
    </location>
    <ligand>
        <name>substrate</name>
    </ligand>
</feature>
<dbReference type="RefSeq" id="WP_345712285.1">
    <property type="nucleotide sequence ID" value="NZ_BAABIL010000266.1"/>
</dbReference>
<dbReference type="Pfam" id="PF01243">
    <property type="entry name" value="PNPOx_N"/>
    <property type="match status" value="1"/>
</dbReference>
<dbReference type="InterPro" id="IPR019576">
    <property type="entry name" value="Pyridoxamine_oxidase_dimer_C"/>
</dbReference>
<comment type="pathway">
    <text evidence="5">Cofactor metabolism; pyridoxal 5'-phosphate salvage; pyridoxal 5'-phosphate from pyridoxamine 5'-phosphate: step 1/1.</text>
</comment>
<proteinExistence type="inferred from homology"/>
<organism evidence="8 9">
    <name type="scientific">Kineococcus glutinatus</name>
    <dbReference type="NCBI Taxonomy" id="1070872"/>
    <lineage>
        <taxon>Bacteria</taxon>
        <taxon>Bacillati</taxon>
        <taxon>Actinomycetota</taxon>
        <taxon>Actinomycetes</taxon>
        <taxon>Kineosporiales</taxon>
        <taxon>Kineosporiaceae</taxon>
        <taxon>Kineococcus</taxon>
    </lineage>
</organism>